<keyword evidence="2" id="KW-0378">Hydrolase</keyword>
<evidence type="ECO:0000256" key="2">
    <source>
        <dbReference type="ARBA" id="ARBA00022801"/>
    </source>
</evidence>
<dbReference type="InterPro" id="IPR023232">
    <property type="entry name" value="Glyco_hydro_2_AS"/>
</dbReference>
<dbReference type="Gene3D" id="2.60.40.10">
    <property type="entry name" value="Immunoglobulins"/>
    <property type="match status" value="3"/>
</dbReference>
<dbReference type="PANTHER" id="PTHR42732">
    <property type="entry name" value="BETA-GALACTOSIDASE"/>
    <property type="match status" value="1"/>
</dbReference>
<dbReference type="InterPro" id="IPR006103">
    <property type="entry name" value="Glyco_hydro_2_cat"/>
</dbReference>
<dbReference type="InterPro" id="IPR051913">
    <property type="entry name" value="GH2_Domain-Containing"/>
</dbReference>
<feature type="domain" description="DUF4982" evidence="6">
    <location>
        <begin position="347"/>
        <end position="403"/>
    </location>
</feature>
<dbReference type="InterPro" id="IPR032311">
    <property type="entry name" value="DUF4982"/>
</dbReference>
<keyword evidence="9" id="KW-1185">Reference proteome</keyword>
<dbReference type="Gene3D" id="3.20.20.80">
    <property type="entry name" value="Glycosidases"/>
    <property type="match status" value="1"/>
</dbReference>
<dbReference type="SUPFAM" id="SSF51445">
    <property type="entry name" value="(Trans)glycosidases"/>
    <property type="match status" value="1"/>
</dbReference>
<protein>
    <submittedName>
        <fullName evidence="8">DUF4982 domain-containing protein</fullName>
    </submittedName>
</protein>
<dbReference type="EMBL" id="JAOTIF010000028">
    <property type="protein sequence ID" value="MCU7552091.1"/>
    <property type="molecule type" value="Genomic_DNA"/>
</dbReference>
<dbReference type="InterPro" id="IPR017853">
    <property type="entry name" value="GH"/>
</dbReference>
<feature type="domain" description="Glycoside hydrolase family 2 catalytic" evidence="5">
    <location>
        <begin position="46"/>
        <end position="126"/>
    </location>
</feature>
<evidence type="ECO:0000259" key="4">
    <source>
        <dbReference type="Pfam" id="PF00703"/>
    </source>
</evidence>
<dbReference type="InterPro" id="IPR006102">
    <property type="entry name" value="Ig-like_GH2"/>
</dbReference>
<evidence type="ECO:0000313" key="9">
    <source>
        <dbReference type="Proteomes" id="UP001155483"/>
    </source>
</evidence>
<evidence type="ECO:0000259" key="7">
    <source>
        <dbReference type="Pfam" id="PF18565"/>
    </source>
</evidence>
<reference evidence="8" key="1">
    <citation type="submission" date="2022-09" db="EMBL/GenBank/DDBJ databases">
        <authorList>
            <person name="Yuan C."/>
            <person name="Ke Z."/>
        </authorList>
    </citation>
    <scope>NUCLEOTIDE SEQUENCE</scope>
    <source>
        <strain evidence="8">LB-8</strain>
    </source>
</reference>
<evidence type="ECO:0000259" key="6">
    <source>
        <dbReference type="Pfam" id="PF16355"/>
    </source>
</evidence>
<dbReference type="SUPFAM" id="SSF49303">
    <property type="entry name" value="beta-Galactosidase/glucuronidase domain"/>
    <property type="match status" value="1"/>
</dbReference>
<dbReference type="InterPro" id="IPR013783">
    <property type="entry name" value="Ig-like_fold"/>
</dbReference>
<dbReference type="GO" id="GO:0004553">
    <property type="term" value="F:hydrolase activity, hydrolyzing O-glycosyl compounds"/>
    <property type="evidence" value="ECO:0007669"/>
    <property type="project" value="InterPro"/>
</dbReference>
<evidence type="ECO:0000256" key="3">
    <source>
        <dbReference type="ARBA" id="ARBA00023295"/>
    </source>
</evidence>
<dbReference type="AlphaFoldDB" id="A0A9X2Y014"/>
<comment type="similarity">
    <text evidence="1">Belongs to the glycosyl hydrolase 2 family.</text>
</comment>
<dbReference type="Proteomes" id="UP001155483">
    <property type="component" value="Unassembled WGS sequence"/>
</dbReference>
<comment type="caution">
    <text evidence="8">The sequence shown here is derived from an EMBL/GenBank/DDBJ whole genome shotgun (WGS) entry which is preliminary data.</text>
</comment>
<accession>A0A9X2Y014</accession>
<keyword evidence="3" id="KW-0326">Glycosidase</keyword>
<feature type="domain" description="Glycoside hydrolase family 2 immunoglobulin-like beta-sandwich" evidence="4">
    <location>
        <begin position="5"/>
        <end position="44"/>
    </location>
</feature>
<feature type="domain" description="Glycoside hydrolase family 2 catalytic" evidence="5">
    <location>
        <begin position="135"/>
        <end position="193"/>
    </location>
</feature>
<dbReference type="GO" id="GO:0005975">
    <property type="term" value="P:carbohydrate metabolic process"/>
    <property type="evidence" value="ECO:0007669"/>
    <property type="project" value="InterPro"/>
</dbReference>
<organism evidence="8 9">
    <name type="scientific">Paraflavisolibacter caeni</name>
    <dbReference type="NCBI Taxonomy" id="2982496"/>
    <lineage>
        <taxon>Bacteria</taxon>
        <taxon>Pseudomonadati</taxon>
        <taxon>Bacteroidota</taxon>
        <taxon>Chitinophagia</taxon>
        <taxon>Chitinophagales</taxon>
        <taxon>Chitinophagaceae</taxon>
        <taxon>Paraflavisolibacter</taxon>
    </lineage>
</organism>
<evidence type="ECO:0000313" key="8">
    <source>
        <dbReference type="EMBL" id="MCU7552091.1"/>
    </source>
</evidence>
<dbReference type="Pfam" id="PF02836">
    <property type="entry name" value="Glyco_hydro_2_C"/>
    <property type="match status" value="2"/>
</dbReference>
<dbReference type="PROSITE" id="PS00608">
    <property type="entry name" value="GLYCOSYL_HYDROL_F2_2"/>
    <property type="match status" value="1"/>
</dbReference>
<evidence type="ECO:0000256" key="1">
    <source>
        <dbReference type="ARBA" id="ARBA00007401"/>
    </source>
</evidence>
<dbReference type="InterPro" id="IPR036156">
    <property type="entry name" value="Beta-gal/glucu_dom_sf"/>
</dbReference>
<sequence>MAQTATIQKPLLWTPETPTLYKVQTEVIEKGNIIDSYVTTFGVRTIEINRNGVFLNGKLYPVKGTANHQDFAGIGVALPDKINEYKLRLLKEMGSNAYRSAHHPPTPELLDMCDSMGLLVLDENRYLSSSEEGLKDLTTMLYRDRNHPSIFMWSMENEEWIQGTVMGARILETMVATTHKIDPTRLVTAAMNHARNDGGYADVQDVVGYNYGDKGMAYVKDHENYPNRILFSTESTSFISTRGEYENNWEKGYVSNLQKWEPNWGPLPGEDWADVVKYPFLGGTFIWSGFDYRGEPTPYRWPCVSSHFGIMDICGFPKDGYYAYKAAWSNESVVHIFPHWNWPGKEGKLQKVQCYTNCEEVELFLNGKSIGKKKTIPYTKLEWELSYQPGKLEARGYNKGKLVTKDIAETTAPPAQIALNSDCNILKSDGCDVAVIRVAIKDAKGRVVPTASNLVKFSIEGPGKIISTGNGNPSSHEPDRASQRMAFNGYCLVLVQADNQAGTIRLKAISETLKEAEIIIKSE</sequence>
<reference evidence="8" key="2">
    <citation type="submission" date="2023-04" db="EMBL/GenBank/DDBJ databases">
        <title>Paracnuella aquatica gen. nov., sp. nov., a member of the family Chitinophagaceae isolated from a hot spring.</title>
        <authorList>
            <person name="Wang C."/>
        </authorList>
    </citation>
    <scope>NUCLEOTIDE SEQUENCE</scope>
    <source>
        <strain evidence="8">LB-8</strain>
    </source>
</reference>
<dbReference type="Pfam" id="PF18565">
    <property type="entry name" value="Glyco_hydro2_C5"/>
    <property type="match status" value="1"/>
</dbReference>
<name>A0A9X2Y014_9BACT</name>
<dbReference type="InterPro" id="IPR040605">
    <property type="entry name" value="Glyco_hydro2_dom5"/>
</dbReference>
<dbReference type="Pfam" id="PF00703">
    <property type="entry name" value="Glyco_hydro_2"/>
    <property type="match status" value="1"/>
</dbReference>
<dbReference type="PANTHER" id="PTHR42732:SF1">
    <property type="entry name" value="BETA-MANNOSIDASE"/>
    <property type="match status" value="1"/>
</dbReference>
<evidence type="ECO:0000259" key="5">
    <source>
        <dbReference type="Pfam" id="PF02836"/>
    </source>
</evidence>
<feature type="domain" description="Glycoside hydrolase family 2" evidence="7">
    <location>
        <begin position="417"/>
        <end position="518"/>
    </location>
</feature>
<dbReference type="Pfam" id="PF16355">
    <property type="entry name" value="DUF4982"/>
    <property type="match status" value="1"/>
</dbReference>
<proteinExistence type="inferred from homology"/>
<gene>
    <name evidence="8" type="ORF">OCK74_23430</name>
</gene>
<dbReference type="RefSeq" id="WP_279299567.1">
    <property type="nucleotide sequence ID" value="NZ_JAOTIF010000028.1"/>
</dbReference>